<dbReference type="Gene3D" id="1.10.357.10">
    <property type="entry name" value="Tetracycline Repressor, domain 2"/>
    <property type="match status" value="1"/>
</dbReference>
<dbReference type="InterPro" id="IPR009057">
    <property type="entry name" value="Homeodomain-like_sf"/>
</dbReference>
<evidence type="ECO:0000313" key="2">
    <source>
        <dbReference type="EMBL" id="MDE8646672.1"/>
    </source>
</evidence>
<dbReference type="Pfam" id="PF17940">
    <property type="entry name" value="TetR_C_31"/>
    <property type="match status" value="1"/>
</dbReference>
<dbReference type="SUPFAM" id="SSF46689">
    <property type="entry name" value="Homeodomain-like"/>
    <property type="match status" value="1"/>
</dbReference>
<organism evidence="2 3">
    <name type="scientific">Rhodococcus qingshengii</name>
    <dbReference type="NCBI Taxonomy" id="334542"/>
    <lineage>
        <taxon>Bacteria</taxon>
        <taxon>Bacillati</taxon>
        <taxon>Actinomycetota</taxon>
        <taxon>Actinomycetes</taxon>
        <taxon>Mycobacteriales</taxon>
        <taxon>Nocardiaceae</taxon>
        <taxon>Rhodococcus</taxon>
        <taxon>Rhodococcus erythropolis group</taxon>
    </lineage>
</organism>
<sequence length="209" mass="22844">MSTQAAGSHDRRELIANSAIRVIARDGVRALTHRVVDIEAGIPQGATSHHARTRLALLELIVNTLAERAIADAKQAAAFLNATAQGEHQLSISDLAGVITELVETLSDRRDDMKARYALVLELGDEPLLRRKLTTQSEVHAISREVTAILFDRAGLPSSDERVDELITLTDALVFHRTIIQENTSPESILAAYLRGIAFPPEIRATRST</sequence>
<dbReference type="AlphaFoldDB" id="A0AAW6LN28"/>
<name>A0AAW6LN28_RHOSG</name>
<evidence type="ECO:0000259" key="1">
    <source>
        <dbReference type="Pfam" id="PF17940"/>
    </source>
</evidence>
<proteinExistence type="predicted"/>
<dbReference type="EMBL" id="JARDXE010000010">
    <property type="protein sequence ID" value="MDE8646672.1"/>
    <property type="molecule type" value="Genomic_DNA"/>
</dbReference>
<protein>
    <submittedName>
        <fullName evidence="2">TetR family transcriptional regulator</fullName>
    </submittedName>
</protein>
<accession>A0AAW6LN28</accession>
<feature type="domain" description="Tetracyclin repressor-like C-terminal group 31" evidence="1">
    <location>
        <begin position="93"/>
        <end position="197"/>
    </location>
</feature>
<dbReference type="Proteomes" id="UP001217325">
    <property type="component" value="Unassembled WGS sequence"/>
</dbReference>
<gene>
    <name evidence="2" type="ORF">PXH69_17035</name>
</gene>
<dbReference type="InterPro" id="IPR041583">
    <property type="entry name" value="TetR_C_31"/>
</dbReference>
<reference evidence="2" key="1">
    <citation type="submission" date="2023-02" db="EMBL/GenBank/DDBJ databases">
        <title>A novel hydrolase synthesized by Rhodococcus erythropolis HQ is responsible for the detoxification of Zearalenone.</title>
        <authorList>
            <person name="Hu J."/>
            <person name="Xu J."/>
        </authorList>
    </citation>
    <scope>NUCLEOTIDE SEQUENCE</scope>
    <source>
        <strain evidence="2">HQ</strain>
    </source>
</reference>
<dbReference type="RefSeq" id="WP_193594748.1">
    <property type="nucleotide sequence ID" value="NZ_CP063234.1"/>
</dbReference>
<comment type="caution">
    <text evidence="2">The sequence shown here is derived from an EMBL/GenBank/DDBJ whole genome shotgun (WGS) entry which is preliminary data.</text>
</comment>
<evidence type="ECO:0000313" key="3">
    <source>
        <dbReference type="Proteomes" id="UP001217325"/>
    </source>
</evidence>